<dbReference type="PANTHER" id="PTHR43512:SF7">
    <property type="entry name" value="TRANSLATION FACTOR GUF1, MITOCHONDRIAL"/>
    <property type="match status" value="1"/>
</dbReference>
<sequence length="759" mass="82287">MIHPTQPKTVTVTHCAPRGRCEGCGRLDTFSKLSMQNLAYKQGMNWVAPRNTERGCFFAVIRQSATSVGALQGPSTFEGSSAVLLRSNGSPPASLVSQYLPYSGVSSTSFRRWILDPARWIGTRSAGCPVAAASGGPADSERERPYNASSSAHASKIVLLLPSERLKEIQASSVSQVRNFSIIAHVDHGKSSVSDAILRRLGSIDPQVESTRGITIRARTCSLLFRRGSGDSHVLNLIDTPGHADFSFEVKRSLCASDGCVLLVDASQGPQAQTFSHLQKARDRGLPIIPVDLIESSEQLKELKKTVGDLVGASPEAVLEVSAKTGQGIDELLDTIVRELPPPSACLEASKDGPLKALVFDSFYDPSKGVVLVAVVRDGMIKAGDAVTAIRSQFQMQIREVGLMLPERHKTDRLVAGQVGYICSNLKKAADIHVGDTLCLSQARTEPLPGFEPPKRLVYAGVYPEDPSGYEKLKVALQRLVLTDAAVEMKPSISQALGHGFRCGFLGALHMEVVHQRLEAEFGQRTVLASPSVTFLLESPDGSRLPIENPSQLPKGRHDVLEPLARVTVVTPMVSMAAVDRLVFARRGERLEYHVQQQPKGQQDTRSATIRLVYRVPLAEILVDFSDKLQSATSGTGYEPARVSVVSFLVNGQPVDALGLIAHQSQARTLATRFTERLADLIPPQQFEIAVQGAVDGRVVAKSRIRALRKDVTAKCYGGDVTRKLKLLNKQKEGKKRMKAIGNVQIPSSAFLGLLKLRD</sequence>
<dbReference type="PRINTS" id="PR00315">
    <property type="entry name" value="ELONGATNFCT"/>
</dbReference>
<dbReference type="InterPro" id="IPR035647">
    <property type="entry name" value="EFG_III/V"/>
</dbReference>
<dbReference type="EC" id="3.6.5.n1" evidence="8"/>
<dbReference type="SUPFAM" id="SSF52540">
    <property type="entry name" value="P-loop containing nucleoside triphosphate hydrolases"/>
    <property type="match status" value="1"/>
</dbReference>
<dbReference type="Pfam" id="PF00679">
    <property type="entry name" value="EFG_C"/>
    <property type="match status" value="1"/>
</dbReference>
<dbReference type="FunFam" id="2.40.30.10:FF:000015">
    <property type="entry name" value="Translation factor GUF1, mitochondrial"/>
    <property type="match status" value="1"/>
</dbReference>
<dbReference type="Pfam" id="PF00009">
    <property type="entry name" value="GTP_EFTU"/>
    <property type="match status" value="1"/>
</dbReference>
<evidence type="ECO:0000256" key="8">
    <source>
        <dbReference type="HAMAP-Rule" id="MF_03137"/>
    </source>
</evidence>
<feature type="domain" description="Tr-type G" evidence="9">
    <location>
        <begin position="175"/>
        <end position="344"/>
    </location>
</feature>
<dbReference type="Gene3D" id="3.40.50.300">
    <property type="entry name" value="P-loop containing nucleotide triphosphate hydrolases"/>
    <property type="match status" value="1"/>
</dbReference>
<evidence type="ECO:0000256" key="5">
    <source>
        <dbReference type="ARBA" id="ARBA00023128"/>
    </source>
</evidence>
<keyword evidence="8" id="KW-0648">Protein biosynthesis</keyword>
<evidence type="ECO:0000256" key="7">
    <source>
        <dbReference type="ARBA" id="ARBA00023136"/>
    </source>
</evidence>
<dbReference type="GO" id="GO:0005759">
    <property type="term" value="C:mitochondrial matrix"/>
    <property type="evidence" value="ECO:0007669"/>
    <property type="project" value="UniProtKB-UniRule"/>
</dbReference>
<dbReference type="InterPro" id="IPR000795">
    <property type="entry name" value="T_Tr_GTP-bd_dom"/>
</dbReference>
<evidence type="ECO:0000256" key="4">
    <source>
        <dbReference type="ARBA" id="ARBA00022801"/>
    </source>
</evidence>
<dbReference type="PANTHER" id="PTHR43512">
    <property type="entry name" value="TRANSLATION FACTOR GUF1-RELATED"/>
    <property type="match status" value="1"/>
</dbReference>
<keyword evidence="4 8" id="KW-0378">Hydrolase</keyword>
<dbReference type="GO" id="GO:0006412">
    <property type="term" value="P:translation"/>
    <property type="evidence" value="ECO:0007669"/>
    <property type="project" value="UniProtKB-KW"/>
</dbReference>
<keyword evidence="3 8" id="KW-0999">Mitochondrion inner membrane</keyword>
<comment type="caution">
    <text evidence="10">The sequence shown here is derived from an EMBL/GenBank/DDBJ whole genome shotgun (WGS) entry which is preliminary data.</text>
</comment>
<evidence type="ECO:0000256" key="6">
    <source>
        <dbReference type="ARBA" id="ARBA00023134"/>
    </source>
</evidence>
<dbReference type="Pfam" id="PF06421">
    <property type="entry name" value="LepA_C"/>
    <property type="match status" value="1"/>
</dbReference>
<name>A0A1D3D8F2_9EIME</name>
<comment type="similarity">
    <text evidence="8">Belongs to the GTP-binding elongation factor family. LepA subfamily.</text>
</comment>
<feature type="binding site" evidence="8">
    <location>
        <begin position="184"/>
        <end position="191"/>
    </location>
    <ligand>
        <name>GTP</name>
        <dbReference type="ChEBI" id="CHEBI:37565"/>
    </ligand>
</feature>
<dbReference type="InterPro" id="IPR009000">
    <property type="entry name" value="Transl_B-barrel_sf"/>
</dbReference>
<keyword evidence="5 8" id="KW-0496">Mitochondrion</keyword>
<reference evidence="10 11" key="1">
    <citation type="journal article" date="2016" name="BMC Genomics">
        <title>Comparative genomics reveals Cyclospora cayetanensis possesses coccidia-like metabolism and invasion components but unique surface antigens.</title>
        <authorList>
            <person name="Liu S."/>
            <person name="Wang L."/>
            <person name="Zheng H."/>
            <person name="Xu Z."/>
            <person name="Roellig D.M."/>
            <person name="Li N."/>
            <person name="Frace M.A."/>
            <person name="Tang K."/>
            <person name="Arrowood M.J."/>
            <person name="Moss D.M."/>
            <person name="Zhang L."/>
            <person name="Feng Y."/>
            <person name="Xiao L."/>
        </authorList>
    </citation>
    <scope>NUCLEOTIDE SEQUENCE [LARGE SCALE GENOMIC DNA]</scope>
    <source>
        <strain evidence="10 11">CHN_HEN01</strain>
    </source>
</reference>
<dbReference type="NCBIfam" id="TIGR00231">
    <property type="entry name" value="small_GTP"/>
    <property type="match status" value="1"/>
</dbReference>
<dbReference type="VEuPathDB" id="ToxoDB:cyc_02372"/>
<evidence type="ECO:0000256" key="3">
    <source>
        <dbReference type="ARBA" id="ARBA00022792"/>
    </source>
</evidence>
<evidence type="ECO:0000259" key="9">
    <source>
        <dbReference type="PROSITE" id="PS51722"/>
    </source>
</evidence>
<dbReference type="SUPFAM" id="SSF54980">
    <property type="entry name" value="EF-G C-terminal domain-like"/>
    <property type="match status" value="2"/>
</dbReference>
<dbReference type="GO" id="GO:0045727">
    <property type="term" value="P:positive regulation of translation"/>
    <property type="evidence" value="ECO:0007669"/>
    <property type="project" value="UniProtKB-UniRule"/>
</dbReference>
<dbReference type="PROSITE" id="PS51722">
    <property type="entry name" value="G_TR_2"/>
    <property type="match status" value="1"/>
</dbReference>
<dbReference type="GO" id="GO:0005525">
    <property type="term" value="F:GTP binding"/>
    <property type="evidence" value="ECO:0007669"/>
    <property type="project" value="UniProtKB-UniRule"/>
</dbReference>
<feature type="binding site" evidence="8">
    <location>
        <begin position="239"/>
        <end position="243"/>
    </location>
    <ligand>
        <name>GTP</name>
        <dbReference type="ChEBI" id="CHEBI:37565"/>
    </ligand>
</feature>
<dbReference type="SUPFAM" id="SSF50447">
    <property type="entry name" value="Translation proteins"/>
    <property type="match status" value="1"/>
</dbReference>
<dbReference type="HAMAP" id="MF_00071">
    <property type="entry name" value="LepA"/>
    <property type="match status" value="1"/>
</dbReference>
<dbReference type="FunFam" id="3.30.70.870:FF:000004">
    <property type="entry name" value="Translation factor GUF1, mitochondrial"/>
    <property type="match status" value="1"/>
</dbReference>
<dbReference type="AlphaFoldDB" id="A0A1D3D8F2"/>
<evidence type="ECO:0000256" key="2">
    <source>
        <dbReference type="ARBA" id="ARBA00022741"/>
    </source>
</evidence>
<keyword evidence="7 8" id="KW-0472">Membrane</keyword>
<dbReference type="InParanoid" id="A0A1D3D8F2"/>
<keyword evidence="6 8" id="KW-0342">GTP-binding</keyword>
<dbReference type="Proteomes" id="UP000095192">
    <property type="component" value="Unassembled WGS sequence"/>
</dbReference>
<comment type="catalytic activity">
    <reaction evidence="8">
        <text>GTP + H2O = GDP + phosphate + H(+)</text>
        <dbReference type="Rhea" id="RHEA:19669"/>
        <dbReference type="ChEBI" id="CHEBI:15377"/>
        <dbReference type="ChEBI" id="CHEBI:15378"/>
        <dbReference type="ChEBI" id="CHEBI:37565"/>
        <dbReference type="ChEBI" id="CHEBI:43474"/>
        <dbReference type="ChEBI" id="CHEBI:58189"/>
        <dbReference type="EC" id="3.6.5.n1"/>
    </reaction>
</comment>
<dbReference type="InterPro" id="IPR005225">
    <property type="entry name" value="Small_GTP-bd"/>
</dbReference>
<gene>
    <name evidence="10" type="ORF">cyc_02372</name>
</gene>
<dbReference type="GO" id="GO:0005743">
    <property type="term" value="C:mitochondrial inner membrane"/>
    <property type="evidence" value="ECO:0007669"/>
    <property type="project" value="UniProtKB-SubCell"/>
</dbReference>
<dbReference type="InterPro" id="IPR038363">
    <property type="entry name" value="LepA_C_sf"/>
</dbReference>
<dbReference type="Gene3D" id="3.30.70.870">
    <property type="entry name" value="Elongation Factor G (Translational Gtpase), domain 3"/>
    <property type="match status" value="1"/>
</dbReference>
<comment type="caution">
    <text evidence="8">Lacks conserved residue(s) required for the propagation of feature annotation.</text>
</comment>
<dbReference type="EMBL" id="JROU02000288">
    <property type="protein sequence ID" value="OEH79741.1"/>
    <property type="molecule type" value="Genomic_DNA"/>
</dbReference>
<keyword evidence="11" id="KW-1185">Reference proteome</keyword>
<organism evidence="10 11">
    <name type="scientific">Cyclospora cayetanensis</name>
    <dbReference type="NCBI Taxonomy" id="88456"/>
    <lineage>
        <taxon>Eukaryota</taxon>
        <taxon>Sar</taxon>
        <taxon>Alveolata</taxon>
        <taxon>Apicomplexa</taxon>
        <taxon>Conoidasida</taxon>
        <taxon>Coccidia</taxon>
        <taxon>Eucoccidiorida</taxon>
        <taxon>Eimeriorina</taxon>
        <taxon>Eimeriidae</taxon>
        <taxon>Cyclospora</taxon>
    </lineage>
</organism>
<evidence type="ECO:0000256" key="1">
    <source>
        <dbReference type="ARBA" id="ARBA00005454"/>
    </source>
</evidence>
<dbReference type="NCBIfam" id="TIGR01393">
    <property type="entry name" value="lepA"/>
    <property type="match status" value="1"/>
</dbReference>
<dbReference type="GO" id="GO:0097177">
    <property type="term" value="F:mitochondrial ribosome binding"/>
    <property type="evidence" value="ECO:0007669"/>
    <property type="project" value="TreeGrafter"/>
</dbReference>
<dbReference type="Gene3D" id="3.30.70.240">
    <property type="match status" value="1"/>
</dbReference>
<dbReference type="InterPro" id="IPR013842">
    <property type="entry name" value="LepA_CTD"/>
</dbReference>
<evidence type="ECO:0000313" key="10">
    <source>
        <dbReference type="EMBL" id="OEH79741.1"/>
    </source>
</evidence>
<comment type="function">
    <text evidence="8">Promotes mitochondrial protein synthesis. May act as a fidelity factor of the translation reaction, by catalyzing a one-codon backward translocation of tRNAs on improperly translocated ribosomes. Binds to mitochondrial ribosomes in a GTP-dependent manner.</text>
</comment>
<dbReference type="InterPro" id="IPR006297">
    <property type="entry name" value="EF-4"/>
</dbReference>
<dbReference type="GO" id="GO:0003924">
    <property type="term" value="F:GTPase activity"/>
    <property type="evidence" value="ECO:0007669"/>
    <property type="project" value="UniProtKB-UniRule"/>
</dbReference>
<comment type="subcellular location">
    <subcellularLocation>
        <location evidence="8">Mitochondrion inner membrane</location>
        <topology evidence="8">Peripheral membrane protein</topology>
        <orientation evidence="8">Matrix side</orientation>
    </subcellularLocation>
</comment>
<proteinExistence type="inferred from homology"/>
<accession>A0A1D3D8F2</accession>
<keyword evidence="2 8" id="KW-0547">Nucleotide-binding</keyword>
<dbReference type="InterPro" id="IPR000640">
    <property type="entry name" value="EFG_V-like"/>
</dbReference>
<dbReference type="Gene3D" id="3.30.70.2570">
    <property type="entry name" value="Elongation factor 4, C-terminal domain"/>
    <property type="match status" value="1"/>
</dbReference>
<dbReference type="InterPro" id="IPR027417">
    <property type="entry name" value="P-loop_NTPase"/>
</dbReference>
<comment type="similarity">
    <text evidence="1">Belongs to the TRAFAC class translation factor GTPase superfamily. Classic translation factor GTPase family. LepA subfamily.</text>
</comment>
<dbReference type="Gene3D" id="2.40.30.10">
    <property type="entry name" value="Translation factors"/>
    <property type="match status" value="1"/>
</dbReference>
<dbReference type="FunCoup" id="A0A1D3D8F2">
    <property type="interactions" value="164"/>
</dbReference>
<dbReference type="VEuPathDB" id="ToxoDB:LOC34619235"/>
<protein>
    <recommendedName>
        <fullName evidence="8">Translation factor GUF1 homolog, mitochondrial</fullName>
        <ecNumber evidence="8">3.6.5.n1</ecNumber>
    </recommendedName>
    <alternativeName>
        <fullName evidence="8">Elongation factor 4 homolog</fullName>
        <shortName evidence="8">EF-4</shortName>
    </alternativeName>
    <alternativeName>
        <fullName evidence="8">GTPase GUF1 homolog</fullName>
    </alternativeName>
    <alternativeName>
        <fullName evidence="8">Ribosomal back-translocase</fullName>
    </alternativeName>
</protein>
<evidence type="ECO:0000313" key="11">
    <source>
        <dbReference type="Proteomes" id="UP000095192"/>
    </source>
</evidence>